<feature type="compositionally biased region" description="Low complexity" evidence="1">
    <location>
        <begin position="165"/>
        <end position="175"/>
    </location>
</feature>
<reference evidence="2" key="1">
    <citation type="submission" date="2019-09" db="EMBL/GenBank/DDBJ databases">
        <title>Draft genome information of white flower Hibiscus syriacus.</title>
        <authorList>
            <person name="Kim Y.-M."/>
        </authorList>
    </citation>
    <scope>NUCLEOTIDE SEQUENCE [LARGE SCALE GENOMIC DNA]</scope>
    <source>
        <strain evidence="2">YM2019G1</strain>
    </source>
</reference>
<dbReference type="AlphaFoldDB" id="A0A6A2XBI3"/>
<feature type="compositionally biased region" description="Basic and acidic residues" evidence="1">
    <location>
        <begin position="176"/>
        <end position="190"/>
    </location>
</feature>
<gene>
    <name evidence="2" type="ORF">F3Y22_tig00111833pilonHSYRG00037</name>
</gene>
<name>A0A6A2XBI3_HIBSY</name>
<accession>A0A6A2XBI3</accession>
<feature type="region of interest" description="Disordered" evidence="1">
    <location>
        <begin position="153"/>
        <end position="192"/>
    </location>
</feature>
<evidence type="ECO:0000313" key="3">
    <source>
        <dbReference type="Proteomes" id="UP000436088"/>
    </source>
</evidence>
<dbReference type="Proteomes" id="UP000436088">
    <property type="component" value="Unassembled WGS sequence"/>
</dbReference>
<protein>
    <submittedName>
        <fullName evidence="2">Uncharacterized protein</fullName>
    </submittedName>
</protein>
<evidence type="ECO:0000313" key="2">
    <source>
        <dbReference type="EMBL" id="KAE8672933.1"/>
    </source>
</evidence>
<evidence type="ECO:0000256" key="1">
    <source>
        <dbReference type="SAM" id="MobiDB-lite"/>
    </source>
</evidence>
<sequence>MAPKQAIVAMDQGWRRNVVKMENCCGIEKPAQKTPIPRTIVMNHFTNKKTVIYRSIRPVMDSVLDSKPVVVDRSRNHRVLTYTKTESSVPNTENSITVHRPGKKTFSHVVKAVVFEIFLAKRVKERKGIGRGSYSSKHDFPVNSHECDEVLDTRAGADGTRETISESNSVPNSEPETSKDQEREVKEKRGGIQRGWSSSNAVFWLLLVWQ</sequence>
<proteinExistence type="predicted"/>
<dbReference type="EMBL" id="VEPZ02001440">
    <property type="protein sequence ID" value="KAE8672933.1"/>
    <property type="molecule type" value="Genomic_DNA"/>
</dbReference>
<organism evidence="2 3">
    <name type="scientific">Hibiscus syriacus</name>
    <name type="common">Rose of Sharon</name>
    <dbReference type="NCBI Taxonomy" id="106335"/>
    <lineage>
        <taxon>Eukaryota</taxon>
        <taxon>Viridiplantae</taxon>
        <taxon>Streptophyta</taxon>
        <taxon>Embryophyta</taxon>
        <taxon>Tracheophyta</taxon>
        <taxon>Spermatophyta</taxon>
        <taxon>Magnoliopsida</taxon>
        <taxon>eudicotyledons</taxon>
        <taxon>Gunneridae</taxon>
        <taxon>Pentapetalae</taxon>
        <taxon>rosids</taxon>
        <taxon>malvids</taxon>
        <taxon>Malvales</taxon>
        <taxon>Malvaceae</taxon>
        <taxon>Malvoideae</taxon>
        <taxon>Hibiscus</taxon>
    </lineage>
</organism>
<keyword evidence="3" id="KW-1185">Reference proteome</keyword>
<comment type="caution">
    <text evidence="2">The sequence shown here is derived from an EMBL/GenBank/DDBJ whole genome shotgun (WGS) entry which is preliminary data.</text>
</comment>